<dbReference type="InterPro" id="IPR014722">
    <property type="entry name" value="Rib_uL2_dom2"/>
</dbReference>
<dbReference type="CDD" id="cd06089">
    <property type="entry name" value="KOW_RPL26"/>
    <property type="match status" value="1"/>
</dbReference>
<dbReference type="InterPro" id="IPR003256">
    <property type="entry name" value="Ribosomal_uL24"/>
</dbReference>
<protein>
    <submittedName>
        <fullName evidence="6">39S ribosomal protein L24, mitochondrial</fullName>
    </submittedName>
</protein>
<dbReference type="EMBL" id="LSRX01000822">
    <property type="protein sequence ID" value="OLP88266.1"/>
    <property type="molecule type" value="Genomic_DNA"/>
</dbReference>
<feature type="compositionally biased region" description="Basic residues" evidence="4">
    <location>
        <begin position="357"/>
        <end position="381"/>
    </location>
</feature>
<reference evidence="6 7" key="1">
    <citation type="submission" date="2016-02" db="EMBL/GenBank/DDBJ databases">
        <title>Genome analysis of coral dinoflagellate symbionts highlights evolutionary adaptations to a symbiotic lifestyle.</title>
        <authorList>
            <person name="Aranda M."/>
            <person name="Li Y."/>
            <person name="Liew Y.J."/>
            <person name="Baumgarten S."/>
            <person name="Simakov O."/>
            <person name="Wilson M."/>
            <person name="Piel J."/>
            <person name="Ashoor H."/>
            <person name="Bougouffa S."/>
            <person name="Bajic V.B."/>
            <person name="Ryu T."/>
            <person name="Ravasi T."/>
            <person name="Bayer T."/>
            <person name="Micklem G."/>
            <person name="Kim H."/>
            <person name="Bhak J."/>
            <person name="Lajeunesse T.C."/>
            <person name="Voolstra C.R."/>
        </authorList>
    </citation>
    <scope>NUCLEOTIDE SEQUENCE [LARGE SCALE GENOMIC DNA]</scope>
    <source>
        <strain evidence="6 7">CCMP2467</strain>
    </source>
</reference>
<keyword evidence="2 6" id="KW-0689">Ribosomal protein</keyword>
<feature type="compositionally biased region" description="Basic residues" evidence="4">
    <location>
        <begin position="337"/>
        <end position="346"/>
    </location>
</feature>
<dbReference type="InterPro" id="IPR041988">
    <property type="entry name" value="Ribosomal_uL24_KOW"/>
</dbReference>
<evidence type="ECO:0000259" key="5">
    <source>
        <dbReference type="Pfam" id="PF17136"/>
    </source>
</evidence>
<keyword evidence="3" id="KW-0687">Ribonucleoprotein</keyword>
<feature type="compositionally biased region" description="Basic and acidic residues" evidence="4">
    <location>
        <begin position="382"/>
        <end position="391"/>
    </location>
</feature>
<evidence type="ECO:0000313" key="6">
    <source>
        <dbReference type="EMBL" id="OLP88266.1"/>
    </source>
</evidence>
<dbReference type="SUPFAM" id="SSF50104">
    <property type="entry name" value="Translation proteins SH3-like domain"/>
    <property type="match status" value="1"/>
</dbReference>
<proteinExistence type="inferred from homology"/>
<feature type="domain" description="Large ribosomal subunit protein uL24 C-terminal" evidence="5">
    <location>
        <begin position="575"/>
        <end position="617"/>
    </location>
</feature>
<dbReference type="InterPro" id="IPR008991">
    <property type="entry name" value="Translation_prot_SH3-like_sf"/>
</dbReference>
<feature type="region of interest" description="Disordered" evidence="4">
    <location>
        <begin position="334"/>
        <end position="444"/>
    </location>
</feature>
<evidence type="ECO:0000256" key="4">
    <source>
        <dbReference type="SAM" id="MobiDB-lite"/>
    </source>
</evidence>
<dbReference type="GO" id="GO:0003723">
    <property type="term" value="F:RNA binding"/>
    <property type="evidence" value="ECO:0007669"/>
    <property type="project" value="InterPro"/>
</dbReference>
<dbReference type="GO" id="GO:0003735">
    <property type="term" value="F:structural constituent of ribosome"/>
    <property type="evidence" value="ECO:0007669"/>
    <property type="project" value="InterPro"/>
</dbReference>
<dbReference type="GO" id="GO:0006412">
    <property type="term" value="P:translation"/>
    <property type="evidence" value="ECO:0007669"/>
    <property type="project" value="InterPro"/>
</dbReference>
<gene>
    <name evidence="6" type="primary">MRPL24</name>
    <name evidence="6" type="ORF">AK812_SmicGene30412</name>
</gene>
<dbReference type="Proteomes" id="UP000186817">
    <property type="component" value="Unassembled WGS sequence"/>
</dbReference>
<dbReference type="InterPro" id="IPR057264">
    <property type="entry name" value="Ribosomal_uL24_C"/>
</dbReference>
<dbReference type="GO" id="GO:1990904">
    <property type="term" value="C:ribonucleoprotein complex"/>
    <property type="evidence" value="ECO:0007669"/>
    <property type="project" value="UniProtKB-KW"/>
</dbReference>
<evidence type="ECO:0000313" key="7">
    <source>
        <dbReference type="Proteomes" id="UP000186817"/>
    </source>
</evidence>
<evidence type="ECO:0000256" key="2">
    <source>
        <dbReference type="ARBA" id="ARBA00022980"/>
    </source>
</evidence>
<comment type="similarity">
    <text evidence="1">Belongs to the universal ribosomal protein uL24 family.</text>
</comment>
<name>A0A1Q9CZB0_SYMMI</name>
<sequence length="673" mass="74437">MIRRWLREFAAILKGRTMGDHIPLLLEQAMRAVRRDQEAEDADNGTAGGPGPCKKRRILNMIAIARMRLQDLANDDGMDGLNQHQIREDLAEALRDLDRGAYTFYKLTAKLGAHGLEQARSAVRTALESTIQGDLDWVAPSWGEVIGCYVHPADVVALEEAAEEAPAQPSGGTDEHLDLLTRNLGAVAHFLGEGREQLRQFLAAVLVWRQANHGMARWWRLLRWLLCLDMVIVDMRKKGEATASRATVSEPVGEENKTTNKCRPLADYVRFETKGGLALLYEPHPLDKWIANVDPTTGDALTAVESEDFQRYLQGHKERRHTGGQADELVKLAAKINPRKKVHKKGSSGMGGIRPTAKLRHDPKKVAKDKKKEKKKKKQEKTKKTEKHDTMEVADLSEDNNTQQDETAARSPDQEDVDWGDSDMDTEPQALPTSSKDVGGGHVGIDDDSVISRAGACLLSKRPSLREFRDRPAGMAGIAGVGSPLGDIAGLGQPPSLAGYPGRTTGLTQSPGSCAVPGKDKKSTGEVLMVDHRRNMVKVKGLNLRKVLDDEGCLRCTGDGTCRMGHLLRSPKFIEKKIHYSNCALIDPAAGRPTRVGLTFTEDGDAIRISHLTGHIIPWPDLPKHMQKRDEDQVEGPKDTPPEVALRKTYDYHADKEALRLARLAMTKYNYNR</sequence>
<feature type="compositionally biased region" description="Basic and acidic residues" evidence="4">
    <location>
        <begin position="622"/>
        <end position="643"/>
    </location>
</feature>
<evidence type="ECO:0000256" key="3">
    <source>
        <dbReference type="ARBA" id="ARBA00023274"/>
    </source>
</evidence>
<dbReference type="OrthoDB" id="359154at2759"/>
<organism evidence="6 7">
    <name type="scientific">Symbiodinium microadriaticum</name>
    <name type="common">Dinoflagellate</name>
    <name type="synonym">Zooxanthella microadriatica</name>
    <dbReference type="NCBI Taxonomy" id="2951"/>
    <lineage>
        <taxon>Eukaryota</taxon>
        <taxon>Sar</taxon>
        <taxon>Alveolata</taxon>
        <taxon>Dinophyceae</taxon>
        <taxon>Suessiales</taxon>
        <taxon>Symbiodiniaceae</taxon>
        <taxon>Symbiodinium</taxon>
    </lineage>
</organism>
<dbReference type="AlphaFoldDB" id="A0A1Q9CZB0"/>
<dbReference type="GO" id="GO:0005840">
    <property type="term" value="C:ribosome"/>
    <property type="evidence" value="ECO:0007669"/>
    <property type="project" value="UniProtKB-KW"/>
</dbReference>
<feature type="compositionally biased region" description="Acidic residues" evidence="4">
    <location>
        <begin position="414"/>
        <end position="426"/>
    </location>
</feature>
<evidence type="ECO:0000256" key="1">
    <source>
        <dbReference type="ARBA" id="ARBA00010618"/>
    </source>
</evidence>
<accession>A0A1Q9CZB0</accession>
<feature type="region of interest" description="Disordered" evidence="4">
    <location>
        <begin position="621"/>
        <end position="643"/>
    </location>
</feature>
<comment type="caution">
    <text evidence="6">The sequence shown here is derived from an EMBL/GenBank/DDBJ whole genome shotgun (WGS) entry which is preliminary data.</text>
</comment>
<keyword evidence="7" id="KW-1185">Reference proteome</keyword>
<dbReference type="PANTHER" id="PTHR12903">
    <property type="entry name" value="MITOCHONDRIAL RIBOSOMAL PROTEIN L24"/>
    <property type="match status" value="1"/>
</dbReference>
<dbReference type="Pfam" id="PF17136">
    <property type="entry name" value="ribosomal_L24"/>
    <property type="match status" value="1"/>
</dbReference>
<dbReference type="Gene3D" id="2.30.30.30">
    <property type="match status" value="1"/>
</dbReference>